<dbReference type="Proteomes" id="UP001412067">
    <property type="component" value="Unassembled WGS sequence"/>
</dbReference>
<proteinExistence type="predicted"/>
<evidence type="ECO:0000313" key="2">
    <source>
        <dbReference type="EMBL" id="KAK8967616.1"/>
    </source>
</evidence>
<comment type="caution">
    <text evidence="2">The sequence shown here is derived from an EMBL/GenBank/DDBJ whole genome shotgun (WGS) entry which is preliminary data.</text>
</comment>
<name>A0ABR2MUH7_9ASPA</name>
<evidence type="ECO:0000313" key="3">
    <source>
        <dbReference type="Proteomes" id="UP001412067"/>
    </source>
</evidence>
<feature type="region of interest" description="Disordered" evidence="1">
    <location>
        <begin position="41"/>
        <end position="98"/>
    </location>
</feature>
<sequence>MHFQVIPAAKKFRYSGIQLELEEKLNMMFSSVVTTGHHACTPNTINEIPESVDERGMSDRDPEDTEVGRVPPPCKTTATSEVGKKRNKGENNVTSSVLGDLAESSKTIRQCIQEAPKKSSSEFSICRAIDKLPSTRKCCLMKTSMILP</sequence>
<reference evidence="2 3" key="1">
    <citation type="journal article" date="2022" name="Nat. Plants">
        <title>Genomes of leafy and leafless Platanthera orchids illuminate the evolution of mycoheterotrophy.</title>
        <authorList>
            <person name="Li M.H."/>
            <person name="Liu K.W."/>
            <person name="Li Z."/>
            <person name="Lu H.C."/>
            <person name="Ye Q.L."/>
            <person name="Zhang D."/>
            <person name="Wang J.Y."/>
            <person name="Li Y.F."/>
            <person name="Zhong Z.M."/>
            <person name="Liu X."/>
            <person name="Yu X."/>
            <person name="Liu D.K."/>
            <person name="Tu X.D."/>
            <person name="Liu B."/>
            <person name="Hao Y."/>
            <person name="Liao X.Y."/>
            <person name="Jiang Y.T."/>
            <person name="Sun W.H."/>
            <person name="Chen J."/>
            <person name="Chen Y.Q."/>
            <person name="Ai Y."/>
            <person name="Zhai J.W."/>
            <person name="Wu S.S."/>
            <person name="Zhou Z."/>
            <person name="Hsiao Y.Y."/>
            <person name="Wu W.L."/>
            <person name="Chen Y.Y."/>
            <person name="Lin Y.F."/>
            <person name="Hsu J.L."/>
            <person name="Li C.Y."/>
            <person name="Wang Z.W."/>
            <person name="Zhao X."/>
            <person name="Zhong W.Y."/>
            <person name="Ma X.K."/>
            <person name="Ma L."/>
            <person name="Huang J."/>
            <person name="Chen G.Z."/>
            <person name="Huang M.Z."/>
            <person name="Huang L."/>
            <person name="Peng D.H."/>
            <person name="Luo Y.B."/>
            <person name="Zou S.Q."/>
            <person name="Chen S.P."/>
            <person name="Lan S."/>
            <person name="Tsai W.C."/>
            <person name="Van de Peer Y."/>
            <person name="Liu Z.J."/>
        </authorList>
    </citation>
    <scope>NUCLEOTIDE SEQUENCE [LARGE SCALE GENOMIC DNA]</scope>
    <source>
        <strain evidence="2">Lor288</strain>
    </source>
</reference>
<evidence type="ECO:0000256" key="1">
    <source>
        <dbReference type="SAM" id="MobiDB-lite"/>
    </source>
</evidence>
<accession>A0ABR2MUH7</accession>
<dbReference type="EMBL" id="JBBWWR010000004">
    <property type="protein sequence ID" value="KAK8967616.1"/>
    <property type="molecule type" value="Genomic_DNA"/>
</dbReference>
<keyword evidence="3" id="KW-1185">Reference proteome</keyword>
<organism evidence="2 3">
    <name type="scientific">Platanthera guangdongensis</name>
    <dbReference type="NCBI Taxonomy" id="2320717"/>
    <lineage>
        <taxon>Eukaryota</taxon>
        <taxon>Viridiplantae</taxon>
        <taxon>Streptophyta</taxon>
        <taxon>Embryophyta</taxon>
        <taxon>Tracheophyta</taxon>
        <taxon>Spermatophyta</taxon>
        <taxon>Magnoliopsida</taxon>
        <taxon>Liliopsida</taxon>
        <taxon>Asparagales</taxon>
        <taxon>Orchidaceae</taxon>
        <taxon>Orchidoideae</taxon>
        <taxon>Orchideae</taxon>
        <taxon>Orchidinae</taxon>
        <taxon>Platanthera</taxon>
    </lineage>
</organism>
<protein>
    <submittedName>
        <fullName evidence="2">Uncharacterized protein</fullName>
    </submittedName>
</protein>
<gene>
    <name evidence="2" type="ORF">KSP40_PGU003056</name>
</gene>